<dbReference type="Pfam" id="PF00697">
    <property type="entry name" value="PRAI"/>
    <property type="match status" value="1"/>
</dbReference>
<evidence type="ECO:0000256" key="2">
    <source>
        <dbReference type="ARBA" id="ARBA00012572"/>
    </source>
</evidence>
<evidence type="ECO:0000256" key="5">
    <source>
        <dbReference type="ARBA" id="ARBA00023141"/>
    </source>
</evidence>
<organism evidence="8 9">
    <name type="scientific">Bathymodiolus thermophilus thioautotrophic gill symbiont</name>
    <dbReference type="NCBI Taxonomy" id="2360"/>
    <lineage>
        <taxon>Bacteria</taxon>
        <taxon>Pseudomonadati</taxon>
        <taxon>Pseudomonadota</taxon>
        <taxon>Gammaproteobacteria</taxon>
        <taxon>sulfur-oxidizing symbionts</taxon>
    </lineage>
</organism>
<accession>A0ABN7G9P5</accession>
<evidence type="ECO:0000313" key="8">
    <source>
        <dbReference type="EMBL" id="CAB5501409.1"/>
    </source>
</evidence>
<comment type="pathway">
    <text evidence="1">Amino-acid biosynthesis; L-tryptophan biosynthesis; L-tryptophan from chorismate: step 3/5.</text>
</comment>
<gene>
    <name evidence="8" type="ORF">AZO1586I_802</name>
</gene>
<dbReference type="InterPro" id="IPR013785">
    <property type="entry name" value="Aldolase_TIM"/>
</dbReference>
<dbReference type="GO" id="GO:0004640">
    <property type="term" value="F:phosphoribosylanthranilate isomerase activity"/>
    <property type="evidence" value="ECO:0007669"/>
    <property type="project" value="UniProtKB-EC"/>
</dbReference>
<dbReference type="SUPFAM" id="SSF51366">
    <property type="entry name" value="Ribulose-phoshate binding barrel"/>
    <property type="match status" value="1"/>
</dbReference>
<keyword evidence="9" id="KW-1185">Reference proteome</keyword>
<keyword evidence="5" id="KW-0057">Aromatic amino acid biosynthesis</keyword>
<evidence type="ECO:0000256" key="1">
    <source>
        <dbReference type="ARBA" id="ARBA00004664"/>
    </source>
</evidence>
<protein>
    <recommendedName>
        <fullName evidence="2">phosphoribosylanthranilate isomerase</fullName>
        <ecNumber evidence="2">5.3.1.24</ecNumber>
    </recommendedName>
</protein>
<dbReference type="InterPro" id="IPR001240">
    <property type="entry name" value="PRAI_dom"/>
</dbReference>
<evidence type="ECO:0000256" key="4">
    <source>
        <dbReference type="ARBA" id="ARBA00022822"/>
    </source>
</evidence>
<name>A0ABN7G9P5_9GAMM</name>
<dbReference type="RefSeq" id="WP_202784266.1">
    <property type="nucleotide sequence ID" value="NZ_CAHJWF010000205.1"/>
</dbReference>
<reference evidence="8 9" key="1">
    <citation type="submission" date="2020-05" db="EMBL/GenBank/DDBJ databases">
        <authorList>
            <person name="Petersen J."/>
            <person name="Sayavedra L."/>
        </authorList>
    </citation>
    <scope>NUCLEOTIDE SEQUENCE [LARGE SCALE GENOMIC DNA]</scope>
    <source>
        <strain evidence="8">B azoricus SOX ET2 1586I</strain>
    </source>
</reference>
<dbReference type="EMBL" id="CAHJWF010000205">
    <property type="protein sequence ID" value="CAB5501409.1"/>
    <property type="molecule type" value="Genomic_DNA"/>
</dbReference>
<proteinExistence type="predicted"/>
<keyword evidence="3" id="KW-0028">Amino-acid biosynthesis</keyword>
<sequence>MFDWSLAKVALDPPIILVDGLNSDTITDVIKPLNLYAVDISSGVESAKGVKDINKIKRFLLHC</sequence>
<evidence type="ECO:0000259" key="7">
    <source>
        <dbReference type="Pfam" id="PF00697"/>
    </source>
</evidence>
<feature type="domain" description="N-(5'phosphoribosyl) anthranilate isomerase (PRAI)" evidence="7">
    <location>
        <begin position="2"/>
        <end position="60"/>
    </location>
</feature>
<comment type="caution">
    <text evidence="8">The sequence shown here is derived from an EMBL/GenBank/DDBJ whole genome shotgun (WGS) entry which is preliminary data.</text>
</comment>
<evidence type="ECO:0000256" key="3">
    <source>
        <dbReference type="ARBA" id="ARBA00022605"/>
    </source>
</evidence>
<evidence type="ECO:0000256" key="6">
    <source>
        <dbReference type="ARBA" id="ARBA00023235"/>
    </source>
</evidence>
<evidence type="ECO:0000313" key="9">
    <source>
        <dbReference type="Proteomes" id="UP000626656"/>
    </source>
</evidence>
<keyword evidence="4" id="KW-0822">Tryptophan biosynthesis</keyword>
<dbReference type="Gene3D" id="3.20.20.70">
    <property type="entry name" value="Aldolase class I"/>
    <property type="match status" value="1"/>
</dbReference>
<dbReference type="InterPro" id="IPR011060">
    <property type="entry name" value="RibuloseP-bd_barrel"/>
</dbReference>
<dbReference type="Proteomes" id="UP000626656">
    <property type="component" value="Unassembled WGS sequence"/>
</dbReference>
<dbReference type="EC" id="5.3.1.24" evidence="2"/>
<keyword evidence="6 8" id="KW-0413">Isomerase</keyword>